<name>A0A5B7G6V2_PORTR</name>
<reference evidence="1 2" key="1">
    <citation type="submission" date="2019-05" db="EMBL/GenBank/DDBJ databases">
        <title>Another draft genome of Portunus trituberculatus and its Hox gene families provides insights of decapod evolution.</title>
        <authorList>
            <person name="Jeong J.-H."/>
            <person name="Song I."/>
            <person name="Kim S."/>
            <person name="Choi T."/>
            <person name="Kim D."/>
            <person name="Ryu S."/>
            <person name="Kim W."/>
        </authorList>
    </citation>
    <scope>NUCLEOTIDE SEQUENCE [LARGE SCALE GENOMIC DNA]</scope>
    <source>
        <tissue evidence="1">Muscle</tissue>
    </source>
</reference>
<gene>
    <name evidence="1" type="ORF">E2C01_046696</name>
</gene>
<evidence type="ECO:0000313" key="2">
    <source>
        <dbReference type="Proteomes" id="UP000324222"/>
    </source>
</evidence>
<dbReference type="Proteomes" id="UP000324222">
    <property type="component" value="Unassembled WGS sequence"/>
</dbReference>
<dbReference type="AlphaFoldDB" id="A0A5B7G6V2"/>
<comment type="caution">
    <text evidence="1">The sequence shown here is derived from an EMBL/GenBank/DDBJ whole genome shotgun (WGS) entry which is preliminary data.</text>
</comment>
<dbReference type="EMBL" id="VSRR010011172">
    <property type="protein sequence ID" value="MPC52818.1"/>
    <property type="molecule type" value="Genomic_DNA"/>
</dbReference>
<keyword evidence="2" id="KW-1185">Reference proteome</keyword>
<organism evidence="1 2">
    <name type="scientific">Portunus trituberculatus</name>
    <name type="common">Swimming crab</name>
    <name type="synonym">Neptunus trituberculatus</name>
    <dbReference type="NCBI Taxonomy" id="210409"/>
    <lineage>
        <taxon>Eukaryota</taxon>
        <taxon>Metazoa</taxon>
        <taxon>Ecdysozoa</taxon>
        <taxon>Arthropoda</taxon>
        <taxon>Crustacea</taxon>
        <taxon>Multicrustacea</taxon>
        <taxon>Malacostraca</taxon>
        <taxon>Eumalacostraca</taxon>
        <taxon>Eucarida</taxon>
        <taxon>Decapoda</taxon>
        <taxon>Pleocyemata</taxon>
        <taxon>Brachyura</taxon>
        <taxon>Eubrachyura</taxon>
        <taxon>Portunoidea</taxon>
        <taxon>Portunidae</taxon>
        <taxon>Portuninae</taxon>
        <taxon>Portunus</taxon>
    </lineage>
</organism>
<protein>
    <submittedName>
        <fullName evidence="1">Uncharacterized protein</fullName>
    </submittedName>
</protein>
<sequence>MVASRLRCRPVRASFPSSPEICVWTSARFLFMDGDPLPAIPTAALTTPNCGGLGKAVGCWRQE</sequence>
<evidence type="ECO:0000313" key="1">
    <source>
        <dbReference type="EMBL" id="MPC52818.1"/>
    </source>
</evidence>
<proteinExistence type="predicted"/>
<accession>A0A5B7G6V2</accession>